<reference evidence="1 2" key="1">
    <citation type="submission" date="2019-05" db="EMBL/GenBank/DDBJ databases">
        <authorList>
            <person name="Chung H.-M."/>
            <person name="Dalia R."/>
            <person name="Diaz J."/>
            <person name="Khakhina S."/>
            <person name="Lee-Soety J.Y."/>
            <person name="Lindberg H.M."/>
            <person name="Pape-Zambito D.A."/>
            <person name="Sunnen C.N."/>
            <person name="Garlena R.A."/>
            <person name="Russell D.A."/>
            <person name="Pope W.H."/>
            <person name="Jacobs-Sera D."/>
            <person name="Hatfull G.F."/>
        </authorList>
    </citation>
    <scope>NUCLEOTIDE SEQUENCE [LARGE SCALE GENOMIC DNA]</scope>
</reference>
<accession>A0A514DHE6</accession>
<evidence type="ECO:0000313" key="1">
    <source>
        <dbReference type="EMBL" id="QDH93023.1"/>
    </source>
</evidence>
<organism evidence="1 2">
    <name type="scientific">Mycobacterium phage Stephig9</name>
    <dbReference type="NCBI Taxonomy" id="2591224"/>
    <lineage>
        <taxon>Viruses</taxon>
        <taxon>Duplodnaviria</taxon>
        <taxon>Heunggongvirae</taxon>
        <taxon>Uroviricota</taxon>
        <taxon>Caudoviricetes</taxon>
        <taxon>Fromanvirus</taxon>
        <taxon>Fromanvirus astro</taxon>
    </lineage>
</organism>
<dbReference type="EMBL" id="MK937605">
    <property type="protein sequence ID" value="QDH93023.1"/>
    <property type="molecule type" value="Genomic_DNA"/>
</dbReference>
<sequence length="49" mass="5405">MKYLVTKTVTSTQVVEDEDGAGWALNEALSYGGDYQWSDGKVAYTVEEV</sequence>
<gene>
    <name evidence="1" type="primary">77</name>
    <name evidence="1" type="ORF">SEA_STEPHIG9_77</name>
</gene>
<evidence type="ECO:0000313" key="2">
    <source>
        <dbReference type="Proteomes" id="UP000317263"/>
    </source>
</evidence>
<name>A0A514DHE6_9CAUD</name>
<proteinExistence type="predicted"/>
<protein>
    <submittedName>
        <fullName evidence="1">Uncharacterized protein</fullName>
    </submittedName>
</protein>
<dbReference type="Proteomes" id="UP000317263">
    <property type="component" value="Segment"/>
</dbReference>